<evidence type="ECO:0000313" key="6">
    <source>
        <dbReference type="EMBL" id="MEW9264005.1"/>
    </source>
</evidence>
<organism evidence="6 7">
    <name type="scientific">Kineococcus endophyticus</name>
    <dbReference type="NCBI Taxonomy" id="1181883"/>
    <lineage>
        <taxon>Bacteria</taxon>
        <taxon>Bacillati</taxon>
        <taxon>Actinomycetota</taxon>
        <taxon>Actinomycetes</taxon>
        <taxon>Kineosporiales</taxon>
        <taxon>Kineosporiaceae</taxon>
        <taxon>Kineococcus</taxon>
    </lineage>
</organism>
<dbReference type="Proteomes" id="UP001555826">
    <property type="component" value="Unassembled WGS sequence"/>
</dbReference>
<proteinExistence type="inferred from homology"/>
<protein>
    <submittedName>
        <fullName evidence="6">Alpha/beta hydrolase</fullName>
    </submittedName>
</protein>
<comment type="similarity">
    <text evidence="1">Belongs to the peptidase S33 family.</text>
</comment>
<dbReference type="RefSeq" id="WP_367636608.1">
    <property type="nucleotide sequence ID" value="NZ_JBFNQN010000003.1"/>
</dbReference>
<dbReference type="Pfam" id="PF08386">
    <property type="entry name" value="Abhydrolase_4"/>
    <property type="match status" value="1"/>
</dbReference>
<dbReference type="InterPro" id="IPR051601">
    <property type="entry name" value="Serine_prot/Carboxylest_S33"/>
</dbReference>
<feature type="domain" description="Peptidase S33 tripeptidyl aminopeptidase-like C-terminal" evidence="5">
    <location>
        <begin position="414"/>
        <end position="516"/>
    </location>
</feature>
<dbReference type="EMBL" id="JBFNQN010000003">
    <property type="protein sequence ID" value="MEW9264005.1"/>
    <property type="molecule type" value="Genomic_DNA"/>
</dbReference>
<evidence type="ECO:0000256" key="2">
    <source>
        <dbReference type="ARBA" id="ARBA00022729"/>
    </source>
</evidence>
<evidence type="ECO:0000256" key="4">
    <source>
        <dbReference type="SAM" id="SignalP"/>
    </source>
</evidence>
<dbReference type="InterPro" id="IPR029058">
    <property type="entry name" value="AB_hydrolase_fold"/>
</dbReference>
<evidence type="ECO:0000256" key="3">
    <source>
        <dbReference type="ARBA" id="ARBA00022801"/>
    </source>
</evidence>
<accession>A0ABV3P307</accession>
<evidence type="ECO:0000259" key="5">
    <source>
        <dbReference type="Pfam" id="PF08386"/>
    </source>
</evidence>
<dbReference type="GO" id="GO:0016787">
    <property type="term" value="F:hydrolase activity"/>
    <property type="evidence" value="ECO:0007669"/>
    <property type="project" value="UniProtKB-KW"/>
</dbReference>
<name>A0ABV3P307_9ACTN</name>
<feature type="signal peptide" evidence="4">
    <location>
        <begin position="1"/>
        <end position="30"/>
    </location>
</feature>
<keyword evidence="7" id="KW-1185">Reference proteome</keyword>
<dbReference type="PANTHER" id="PTHR43248">
    <property type="entry name" value="2-SUCCINYL-6-HYDROXY-2,4-CYCLOHEXADIENE-1-CARBOXYLATE SYNTHASE"/>
    <property type="match status" value="1"/>
</dbReference>
<dbReference type="PROSITE" id="PS51257">
    <property type="entry name" value="PROKAR_LIPOPROTEIN"/>
    <property type="match status" value="1"/>
</dbReference>
<feature type="chain" id="PRO_5046987020" evidence="4">
    <location>
        <begin position="31"/>
        <end position="517"/>
    </location>
</feature>
<dbReference type="SUPFAM" id="SSF53474">
    <property type="entry name" value="alpha/beta-Hydrolases"/>
    <property type="match status" value="1"/>
</dbReference>
<comment type="caution">
    <text evidence="6">The sequence shown here is derived from an EMBL/GenBank/DDBJ whole genome shotgun (WGS) entry which is preliminary data.</text>
</comment>
<dbReference type="InterPro" id="IPR013595">
    <property type="entry name" value="Pept_S33_TAP-like_C"/>
</dbReference>
<gene>
    <name evidence="6" type="ORF">AB1207_04550</name>
</gene>
<keyword evidence="2 4" id="KW-0732">Signal</keyword>
<keyword evidence="3 6" id="KW-0378">Hydrolase</keyword>
<reference evidence="6 7" key="1">
    <citation type="submission" date="2024-07" db="EMBL/GenBank/DDBJ databases">
        <authorList>
            <person name="Thanompreechachai J."/>
            <person name="Duangmal K."/>
        </authorList>
    </citation>
    <scope>NUCLEOTIDE SEQUENCE [LARGE SCALE GENOMIC DNA]</scope>
    <source>
        <strain evidence="6 7">KCTC 19886</strain>
    </source>
</reference>
<dbReference type="Gene3D" id="3.40.50.1820">
    <property type="entry name" value="alpha/beta hydrolase"/>
    <property type="match status" value="1"/>
</dbReference>
<evidence type="ECO:0000313" key="7">
    <source>
        <dbReference type="Proteomes" id="UP001555826"/>
    </source>
</evidence>
<evidence type="ECO:0000256" key="1">
    <source>
        <dbReference type="ARBA" id="ARBA00010088"/>
    </source>
</evidence>
<sequence length="517" mass="53793">MRSLRRPSRSRAVVGLAAAALLLSGCSAFGGSSPDPEPVGTARAVASENATDPALASFYSQRLQWADCSGGFQCTRLEVPVDYADPSGPVTSLAVVRLRTSAAGKDRLGSLVLNPGGPGASGVEYARAAQNVVSQDVRDHFDVVGFDPRGVGESDPLRCLTDTQVDTFLATDPTPDDAAEVRALQQQTDELGRGCAAAGPLAAHVDTLSAAKDMDVLRAALGDGKLSYLGKSYGTYLGAWYAEQFPQRVGRFVLDGAIDPALTSEQVNAGQAAGFEVALRSYVSACLQGDDCPLTGSVDDGVAQVRALLDRLDATPLPTGTDRPLVQGLAYLGVAYPLYSASLWPELSKALTAALRGDGAPLLTLSDAYAHRGADGKYTDNSSTVIYAVNCLDRDDAQTEPEVADTVREFTAQSPTFGPYLAWGALACTDWPIAPVGQARAVHAEGAGPIVVVGTTRDPATPYAWAKSLAGELSSGRLLTHDGDGHTAYATGSSCIDDAVDTYLLSGTEPAEGTTCR</sequence>
<dbReference type="PANTHER" id="PTHR43248:SF29">
    <property type="entry name" value="TRIPEPTIDYL AMINOPEPTIDASE"/>
    <property type="match status" value="1"/>
</dbReference>